<protein>
    <submittedName>
        <fullName evidence="2">Deoxyribose-phosphate aldolase</fullName>
    </submittedName>
</protein>
<dbReference type="InterPro" id="IPR013785">
    <property type="entry name" value="Aldolase_TIM"/>
</dbReference>
<name>A0A7Y6IJG2_9ACTN</name>
<dbReference type="Gene3D" id="3.20.20.70">
    <property type="entry name" value="Aldolase class I"/>
    <property type="match status" value="1"/>
</dbReference>
<evidence type="ECO:0000313" key="3">
    <source>
        <dbReference type="Proteomes" id="UP000586042"/>
    </source>
</evidence>
<dbReference type="InterPro" id="IPR054574">
    <property type="entry name" value="Cgl0159_dom"/>
</dbReference>
<feature type="domain" description="Cgl0159-like" evidence="1">
    <location>
        <begin position="43"/>
        <end position="293"/>
    </location>
</feature>
<dbReference type="RefSeq" id="WP_175595415.1">
    <property type="nucleotide sequence ID" value="NZ_JABWGN010000025.1"/>
</dbReference>
<dbReference type="EMBL" id="JABWGN010000025">
    <property type="protein sequence ID" value="NUW37974.1"/>
    <property type="molecule type" value="Genomic_DNA"/>
</dbReference>
<evidence type="ECO:0000259" key="1">
    <source>
        <dbReference type="Pfam" id="PF22649"/>
    </source>
</evidence>
<accession>A0A7Y6IJG2</accession>
<comment type="caution">
    <text evidence="2">The sequence shown here is derived from an EMBL/GenBank/DDBJ whole genome shotgun (WGS) entry which is preliminary data.</text>
</comment>
<sequence length="301" mass="31829">MSDVTLPPRSAYEHLTRVRATRPGEIARAAARRRRRGLPAEGERLLVIAADHPARGALAVRDRPLAMASRTDLLDRLCTALSRPGVDGILASPDILEDLLLLGALEGKLAFGSMNRGGIQGAVFEADDRFTGYDAASIDAMRLDGGKMLCRIDPDDPATVTTLESCAAAISDLARRQLVAMVEPFWSGRPGGGPLRNDLSPEAVIRAVSVAQALGVTSAYTWLKIPAVADMERVMDATTLPALLLGGDPPDIDAAYADWGRALRLPGVRGLVIGRALLYPPDDDVATAVDGAAALIREVGP</sequence>
<proteinExistence type="predicted"/>
<dbReference type="AlphaFoldDB" id="A0A7Y6IJG2"/>
<gene>
    <name evidence="2" type="ORF">HTZ77_42240</name>
</gene>
<organism evidence="2 3">
    <name type="scientific">Nonomuraea montanisoli</name>
    <dbReference type="NCBI Taxonomy" id="2741721"/>
    <lineage>
        <taxon>Bacteria</taxon>
        <taxon>Bacillati</taxon>
        <taxon>Actinomycetota</taxon>
        <taxon>Actinomycetes</taxon>
        <taxon>Streptosporangiales</taxon>
        <taxon>Streptosporangiaceae</taxon>
        <taxon>Nonomuraea</taxon>
    </lineage>
</organism>
<dbReference type="Pfam" id="PF22649">
    <property type="entry name" value="Cgl0159"/>
    <property type="match status" value="1"/>
</dbReference>
<dbReference type="Proteomes" id="UP000586042">
    <property type="component" value="Unassembled WGS sequence"/>
</dbReference>
<keyword evidence="3" id="KW-1185">Reference proteome</keyword>
<evidence type="ECO:0000313" key="2">
    <source>
        <dbReference type="EMBL" id="NUW37974.1"/>
    </source>
</evidence>
<dbReference type="SUPFAM" id="SSF51569">
    <property type="entry name" value="Aldolase"/>
    <property type="match status" value="1"/>
</dbReference>
<reference evidence="2 3" key="1">
    <citation type="submission" date="2020-06" db="EMBL/GenBank/DDBJ databases">
        <title>Nonomuraea sp. SMC257, a novel actinomycete isolated from soil.</title>
        <authorList>
            <person name="Chanama M."/>
        </authorList>
    </citation>
    <scope>NUCLEOTIDE SEQUENCE [LARGE SCALE GENOMIC DNA]</scope>
    <source>
        <strain evidence="2 3">SMC257</strain>
    </source>
</reference>